<evidence type="ECO:0000313" key="3">
    <source>
        <dbReference type="EMBL" id="MET4579870.1"/>
    </source>
</evidence>
<organism evidence="3 4">
    <name type="scientific">Ottowia thiooxydans</name>
    <dbReference type="NCBI Taxonomy" id="219182"/>
    <lineage>
        <taxon>Bacteria</taxon>
        <taxon>Pseudomonadati</taxon>
        <taxon>Pseudomonadota</taxon>
        <taxon>Betaproteobacteria</taxon>
        <taxon>Burkholderiales</taxon>
        <taxon>Comamonadaceae</taxon>
        <taxon>Ottowia</taxon>
    </lineage>
</organism>
<gene>
    <name evidence="3" type="ORF">ABIE13_005007</name>
</gene>
<evidence type="ECO:0000313" key="4">
    <source>
        <dbReference type="Proteomes" id="UP001549320"/>
    </source>
</evidence>
<proteinExistence type="predicted"/>
<reference evidence="3 4" key="1">
    <citation type="submission" date="2024-06" db="EMBL/GenBank/DDBJ databases">
        <title>Sorghum-associated microbial communities from plants grown in Nebraska, USA.</title>
        <authorList>
            <person name="Schachtman D."/>
        </authorList>
    </citation>
    <scope>NUCLEOTIDE SEQUENCE [LARGE SCALE GENOMIC DNA]</scope>
    <source>
        <strain evidence="3 4">2709</strain>
    </source>
</reference>
<name>A0ABV2QGZ3_9BURK</name>
<evidence type="ECO:0000259" key="2">
    <source>
        <dbReference type="Pfam" id="PF18203"/>
    </source>
</evidence>
<dbReference type="RefSeq" id="WP_354448370.1">
    <property type="nucleotide sequence ID" value="NZ_JBEPSH010000012.1"/>
</dbReference>
<comment type="caution">
    <text evidence="3">The sequence shown here is derived from an EMBL/GenBank/DDBJ whole genome shotgun (WGS) entry which is preliminary data.</text>
</comment>
<feature type="domain" description="IPTL-CTERM protein sorting" evidence="2">
    <location>
        <begin position="166"/>
        <end position="193"/>
    </location>
</feature>
<dbReference type="Proteomes" id="UP001549320">
    <property type="component" value="Unassembled WGS sequence"/>
</dbReference>
<sequence length="195" mass="20267">MSAVKNVLASVALACAFVSAQAQVNTNLTYSLALTDGQMTGRFYDGQPCDLESGTPDNRFRTMPITVTTAGDYEFVDQRESPTIQDGTLGIYSGVFSSTSLATNCVASVDDGATFTLAAGTYTLVMTSYGGTNGEGGDLPGSFRYTIDGPAAVRLGAQPVTPPPVTAVPTLSEWTLMLLALSAAGLGASRLRRKS</sequence>
<protein>
    <recommendedName>
        <fullName evidence="2">IPTL-CTERM protein sorting domain-containing protein</fullName>
    </recommendedName>
</protein>
<feature type="signal peptide" evidence="1">
    <location>
        <begin position="1"/>
        <end position="22"/>
    </location>
</feature>
<feature type="chain" id="PRO_5046789476" description="IPTL-CTERM protein sorting domain-containing protein" evidence="1">
    <location>
        <begin position="23"/>
        <end position="195"/>
    </location>
</feature>
<evidence type="ECO:0000256" key="1">
    <source>
        <dbReference type="SAM" id="SignalP"/>
    </source>
</evidence>
<accession>A0ABV2QGZ3</accession>
<dbReference type="InterPro" id="IPR026442">
    <property type="entry name" value="IPTL_CTERM"/>
</dbReference>
<keyword evidence="1" id="KW-0732">Signal</keyword>
<dbReference type="EMBL" id="JBEPSH010000012">
    <property type="protein sequence ID" value="MET4579870.1"/>
    <property type="molecule type" value="Genomic_DNA"/>
</dbReference>
<keyword evidence="4" id="KW-1185">Reference proteome</keyword>
<dbReference type="NCBIfam" id="TIGR04174">
    <property type="entry name" value="IPTL_CTERM"/>
    <property type="match status" value="1"/>
</dbReference>
<dbReference type="Pfam" id="PF18203">
    <property type="entry name" value="IPTL-CTERM"/>
    <property type="match status" value="1"/>
</dbReference>